<dbReference type="InterPro" id="IPR007110">
    <property type="entry name" value="Ig-like_dom"/>
</dbReference>
<reference evidence="9" key="5">
    <citation type="submission" date="2025-09" db="UniProtKB">
        <authorList>
            <consortium name="Ensembl"/>
        </authorList>
    </citation>
    <scope>IDENTIFICATION</scope>
</reference>
<keyword evidence="4" id="KW-0325">Glycoprotein</keyword>
<dbReference type="GO" id="GO:0005886">
    <property type="term" value="C:plasma membrane"/>
    <property type="evidence" value="ECO:0007669"/>
    <property type="project" value="TreeGrafter"/>
</dbReference>
<dbReference type="PROSITE" id="PS50835">
    <property type="entry name" value="IG_LIKE"/>
    <property type="match status" value="2"/>
</dbReference>
<keyword evidence="7" id="KW-0812">Transmembrane</keyword>
<dbReference type="GO" id="GO:0005911">
    <property type="term" value="C:cell-cell junction"/>
    <property type="evidence" value="ECO:0007669"/>
    <property type="project" value="TreeGrafter"/>
</dbReference>
<dbReference type="Proteomes" id="UP000314986">
    <property type="component" value="Unassembled WGS sequence"/>
</dbReference>
<dbReference type="GO" id="GO:0098609">
    <property type="term" value="P:cell-cell adhesion"/>
    <property type="evidence" value="ECO:0007669"/>
    <property type="project" value="TreeGrafter"/>
</dbReference>
<dbReference type="InterPro" id="IPR003598">
    <property type="entry name" value="Ig_sub2"/>
</dbReference>
<keyword evidence="7" id="KW-1133">Transmembrane helix</keyword>
<evidence type="ECO:0000313" key="10">
    <source>
        <dbReference type="Proteomes" id="UP000314986"/>
    </source>
</evidence>
<dbReference type="PANTHER" id="PTHR11640:SF31">
    <property type="entry name" value="IRREGULAR CHIASM C-ROUGHEST PROTEIN-RELATED"/>
    <property type="match status" value="1"/>
</dbReference>
<evidence type="ECO:0000256" key="1">
    <source>
        <dbReference type="ARBA" id="ARBA00004479"/>
    </source>
</evidence>
<dbReference type="InterPro" id="IPR013783">
    <property type="entry name" value="Ig-like_fold"/>
</dbReference>
<proteinExistence type="predicted"/>
<evidence type="ECO:0000256" key="5">
    <source>
        <dbReference type="ARBA" id="ARBA00023319"/>
    </source>
</evidence>
<reference evidence="10" key="2">
    <citation type="journal article" date="2007" name="PLoS Biol.">
        <title>Survey sequencing and comparative analysis of the elephant shark (Callorhinchus milii) genome.</title>
        <authorList>
            <person name="Venkatesh B."/>
            <person name="Kirkness E.F."/>
            <person name="Loh Y.H."/>
            <person name="Halpern A.L."/>
            <person name="Lee A.P."/>
            <person name="Johnson J."/>
            <person name="Dandona N."/>
            <person name="Viswanathan L.D."/>
            <person name="Tay A."/>
            <person name="Venter J.C."/>
            <person name="Strausberg R.L."/>
            <person name="Brenner S."/>
        </authorList>
    </citation>
    <scope>NUCLEOTIDE SEQUENCE [LARGE SCALE GENOMIC DNA]</scope>
</reference>
<dbReference type="PANTHER" id="PTHR11640">
    <property type="entry name" value="NEPHRIN"/>
    <property type="match status" value="1"/>
</dbReference>
<keyword evidence="5" id="KW-0393">Immunoglobulin domain</keyword>
<dbReference type="AlphaFoldDB" id="A0A4W3GXA4"/>
<dbReference type="SMART" id="SM00408">
    <property type="entry name" value="IGc2"/>
    <property type="match status" value="2"/>
</dbReference>
<feature type="domain" description="Ig-like" evidence="8">
    <location>
        <begin position="92"/>
        <end position="169"/>
    </location>
</feature>
<evidence type="ECO:0000256" key="6">
    <source>
        <dbReference type="SAM" id="MobiDB-lite"/>
    </source>
</evidence>
<comment type="subcellular location">
    <subcellularLocation>
        <location evidence="1">Membrane</location>
        <topology evidence="1">Single-pass type I membrane protein</topology>
    </subcellularLocation>
</comment>
<accession>A0A4W3GXA4</accession>
<dbReference type="InterPro" id="IPR036179">
    <property type="entry name" value="Ig-like_dom_sf"/>
</dbReference>
<dbReference type="Pfam" id="PF13895">
    <property type="entry name" value="Ig_2"/>
    <property type="match status" value="1"/>
</dbReference>
<dbReference type="FunFam" id="2.60.40.10:FF:000032">
    <property type="entry name" value="palladin isoform X1"/>
    <property type="match status" value="1"/>
</dbReference>
<dbReference type="InParanoid" id="A0A4W3GXA4"/>
<dbReference type="Gene3D" id="2.60.40.10">
    <property type="entry name" value="Immunoglobulins"/>
    <property type="match status" value="3"/>
</dbReference>
<evidence type="ECO:0000256" key="4">
    <source>
        <dbReference type="ARBA" id="ARBA00023180"/>
    </source>
</evidence>
<evidence type="ECO:0000259" key="8">
    <source>
        <dbReference type="PROSITE" id="PS50835"/>
    </source>
</evidence>
<keyword evidence="2 7" id="KW-0472">Membrane</keyword>
<name>A0A4W3GXA4_CALMI</name>
<dbReference type="GeneTree" id="ENSGT00940000169015"/>
<keyword evidence="10" id="KW-1185">Reference proteome</keyword>
<dbReference type="InterPro" id="IPR051275">
    <property type="entry name" value="Cell_adhesion_signaling"/>
</dbReference>
<organism evidence="9 10">
    <name type="scientific">Callorhinchus milii</name>
    <name type="common">Ghost shark</name>
    <dbReference type="NCBI Taxonomy" id="7868"/>
    <lineage>
        <taxon>Eukaryota</taxon>
        <taxon>Metazoa</taxon>
        <taxon>Chordata</taxon>
        <taxon>Craniata</taxon>
        <taxon>Vertebrata</taxon>
        <taxon>Chondrichthyes</taxon>
        <taxon>Holocephali</taxon>
        <taxon>Chimaeriformes</taxon>
        <taxon>Callorhinchidae</taxon>
        <taxon>Callorhinchus</taxon>
    </lineage>
</organism>
<evidence type="ECO:0000313" key="9">
    <source>
        <dbReference type="Ensembl" id="ENSCMIP00000008953.1"/>
    </source>
</evidence>
<reference evidence="10" key="3">
    <citation type="journal article" date="2014" name="Nature">
        <title>Elephant shark genome provides unique insights into gnathostome evolution.</title>
        <authorList>
            <consortium name="International Elephant Shark Genome Sequencing Consortium"/>
            <person name="Venkatesh B."/>
            <person name="Lee A.P."/>
            <person name="Ravi V."/>
            <person name="Maurya A.K."/>
            <person name="Lian M.M."/>
            <person name="Swann J.B."/>
            <person name="Ohta Y."/>
            <person name="Flajnik M.F."/>
            <person name="Sutoh Y."/>
            <person name="Kasahara M."/>
            <person name="Hoon S."/>
            <person name="Gangu V."/>
            <person name="Roy S.W."/>
            <person name="Irimia M."/>
            <person name="Korzh V."/>
            <person name="Kondrychyn I."/>
            <person name="Lim Z.W."/>
            <person name="Tay B.H."/>
            <person name="Tohari S."/>
            <person name="Kong K.W."/>
            <person name="Ho S."/>
            <person name="Lorente-Galdos B."/>
            <person name="Quilez J."/>
            <person name="Marques-Bonet T."/>
            <person name="Raney B.J."/>
            <person name="Ingham P.W."/>
            <person name="Tay A."/>
            <person name="Hillier L.W."/>
            <person name="Minx P."/>
            <person name="Boehm T."/>
            <person name="Wilson R.K."/>
            <person name="Brenner S."/>
            <person name="Warren W.C."/>
        </authorList>
    </citation>
    <scope>NUCLEOTIDE SEQUENCE [LARGE SCALE GENOMIC DNA]</scope>
</reference>
<evidence type="ECO:0000256" key="2">
    <source>
        <dbReference type="ARBA" id="ARBA00023136"/>
    </source>
</evidence>
<feature type="region of interest" description="Disordered" evidence="6">
    <location>
        <begin position="327"/>
        <end position="359"/>
    </location>
</feature>
<feature type="domain" description="Ig-like" evidence="8">
    <location>
        <begin position="182"/>
        <end position="249"/>
    </location>
</feature>
<evidence type="ECO:0000256" key="7">
    <source>
        <dbReference type="SAM" id="Phobius"/>
    </source>
</evidence>
<dbReference type="STRING" id="7868.ENSCMIP00000008953"/>
<keyword evidence="3" id="KW-1015">Disulfide bond</keyword>
<sequence length="359" mass="40469">MPDEDNRLRNVLNITANKSDDGQNYTCVAEIILESNNTMQIQTSSVTLQVNCKFLFSHKKNGNSPFLSVNQLCICLFSCVNLFFFDKLTDAPTVGINKASEDWVEGKPQTVSCDVTGSPAPRLTWTKDGKPLSRERTLHIQSVHMDDAGLYTCTATNKYGSTNYSLNVTIMTPESPIQINNGDNVTLTCFSEANPSANLSWEYPHQSTNVKEYPSGILFISYANSGNSGIYKCRANNHHGTDVQKVEISVNVEISVKVLGFLFIINIFIETNIFLIPCIMFFLFFSHRYNRCGCRICSGCHHTWSCNRSRCLLLVSESSEKRKLQNTRCKAQQQSTDPKCRYTPRQYPSERLQSISPQQ</sequence>
<protein>
    <recommendedName>
        <fullName evidence="8">Ig-like domain-containing protein</fullName>
    </recommendedName>
</protein>
<feature type="transmembrane region" description="Helical" evidence="7">
    <location>
        <begin position="258"/>
        <end position="285"/>
    </location>
</feature>
<reference evidence="9" key="4">
    <citation type="submission" date="2025-08" db="UniProtKB">
        <authorList>
            <consortium name="Ensembl"/>
        </authorList>
    </citation>
    <scope>IDENTIFICATION</scope>
</reference>
<evidence type="ECO:0000256" key="3">
    <source>
        <dbReference type="ARBA" id="ARBA00023157"/>
    </source>
</evidence>
<dbReference type="Ensembl" id="ENSCMIT00000009201.1">
    <property type="protein sequence ID" value="ENSCMIP00000008953.1"/>
    <property type="gene ID" value="ENSCMIG00000004774.1"/>
</dbReference>
<dbReference type="InterPro" id="IPR003599">
    <property type="entry name" value="Ig_sub"/>
</dbReference>
<dbReference type="GO" id="GO:0050839">
    <property type="term" value="F:cell adhesion molecule binding"/>
    <property type="evidence" value="ECO:0007669"/>
    <property type="project" value="TreeGrafter"/>
</dbReference>
<dbReference type="SMART" id="SM00409">
    <property type="entry name" value="IG"/>
    <property type="match status" value="2"/>
</dbReference>
<dbReference type="CDD" id="cd00096">
    <property type="entry name" value="Ig"/>
    <property type="match status" value="1"/>
</dbReference>
<dbReference type="SUPFAM" id="SSF48726">
    <property type="entry name" value="Immunoglobulin"/>
    <property type="match status" value="2"/>
</dbReference>
<feature type="compositionally biased region" description="Polar residues" evidence="6">
    <location>
        <begin position="327"/>
        <end position="337"/>
    </location>
</feature>
<reference evidence="10" key="1">
    <citation type="journal article" date="2006" name="Science">
        <title>Ancient noncoding elements conserved in the human genome.</title>
        <authorList>
            <person name="Venkatesh B."/>
            <person name="Kirkness E.F."/>
            <person name="Loh Y.H."/>
            <person name="Halpern A.L."/>
            <person name="Lee A.P."/>
            <person name="Johnson J."/>
            <person name="Dandona N."/>
            <person name="Viswanathan L.D."/>
            <person name="Tay A."/>
            <person name="Venter J.C."/>
            <person name="Strausberg R.L."/>
            <person name="Brenner S."/>
        </authorList>
    </citation>
    <scope>NUCLEOTIDE SEQUENCE [LARGE SCALE GENOMIC DNA]</scope>
</reference>
<dbReference type="Pfam" id="PF13927">
    <property type="entry name" value="Ig_3"/>
    <property type="match status" value="1"/>
</dbReference>